<sequence>MARFTDLPNETLFAIANLLSSPEALSALSLTCKRLSRTARETLYAHICLSWKLNKMSQMAKFIAANHKNDMVKAIRLAPQKGPLNAFKVGMKNAFNQVDDLCACFSTLPNLKTFSISLEGEVDRWCLLPPRVLSDILKALPPSVVNLELDTEGIDNIWENKPKHDDTVHLCHAISDLVPRLETLHLRLSCMCTELFRSLAVVDGIRLTSNLRLAAIHLDFPEEKCSKLGVPKRVCDCSARANVHRGHYDPGSLVPNTLFAQLLNYQSLGAFPDLQRFLVIAWSPNRHVRVRDLASRSMTQYPSMTTNSYFEKPYYVVRGPNDEDFCDGFSEVTRALLHETLWSEFDNGARVPPARRVMTKEYGMNREMLRSLESYLATHSQDNHNMGRLSELRGAHAMVIREPHKVKGEES</sequence>
<dbReference type="Pfam" id="PF12937">
    <property type="entry name" value="F-box-like"/>
    <property type="match status" value="1"/>
</dbReference>
<dbReference type="EMBL" id="MU006782">
    <property type="protein sequence ID" value="KAF2641812.1"/>
    <property type="molecule type" value="Genomic_DNA"/>
</dbReference>
<gene>
    <name evidence="2" type="ORF">P280DRAFT_516838</name>
</gene>
<evidence type="ECO:0000313" key="3">
    <source>
        <dbReference type="Proteomes" id="UP000799753"/>
    </source>
</evidence>
<reference evidence="2" key="1">
    <citation type="journal article" date="2020" name="Stud. Mycol.">
        <title>101 Dothideomycetes genomes: a test case for predicting lifestyles and emergence of pathogens.</title>
        <authorList>
            <person name="Haridas S."/>
            <person name="Albert R."/>
            <person name="Binder M."/>
            <person name="Bloem J."/>
            <person name="Labutti K."/>
            <person name="Salamov A."/>
            <person name="Andreopoulos B."/>
            <person name="Baker S."/>
            <person name="Barry K."/>
            <person name="Bills G."/>
            <person name="Bluhm B."/>
            <person name="Cannon C."/>
            <person name="Castanera R."/>
            <person name="Culley D."/>
            <person name="Daum C."/>
            <person name="Ezra D."/>
            <person name="Gonzalez J."/>
            <person name="Henrissat B."/>
            <person name="Kuo A."/>
            <person name="Liang C."/>
            <person name="Lipzen A."/>
            <person name="Lutzoni F."/>
            <person name="Magnuson J."/>
            <person name="Mondo S."/>
            <person name="Nolan M."/>
            <person name="Ohm R."/>
            <person name="Pangilinan J."/>
            <person name="Park H.-J."/>
            <person name="Ramirez L."/>
            <person name="Alfaro M."/>
            <person name="Sun H."/>
            <person name="Tritt A."/>
            <person name="Yoshinaga Y."/>
            <person name="Zwiers L.-H."/>
            <person name="Turgeon B."/>
            <person name="Goodwin S."/>
            <person name="Spatafora J."/>
            <person name="Crous P."/>
            <person name="Grigoriev I."/>
        </authorList>
    </citation>
    <scope>NUCLEOTIDE SEQUENCE</scope>
    <source>
        <strain evidence="2">CBS 473.64</strain>
    </source>
</reference>
<protein>
    <recommendedName>
        <fullName evidence="1">F-box domain-containing protein</fullName>
    </recommendedName>
</protein>
<keyword evidence="3" id="KW-1185">Reference proteome</keyword>
<feature type="domain" description="F-box" evidence="1">
    <location>
        <begin position="1"/>
        <end position="47"/>
    </location>
</feature>
<proteinExistence type="predicted"/>
<dbReference type="OrthoDB" id="4192220at2759"/>
<dbReference type="InterPro" id="IPR001810">
    <property type="entry name" value="F-box_dom"/>
</dbReference>
<dbReference type="PROSITE" id="PS50181">
    <property type="entry name" value="FBOX"/>
    <property type="match status" value="1"/>
</dbReference>
<dbReference type="Proteomes" id="UP000799753">
    <property type="component" value="Unassembled WGS sequence"/>
</dbReference>
<evidence type="ECO:0000313" key="2">
    <source>
        <dbReference type="EMBL" id="KAF2641812.1"/>
    </source>
</evidence>
<accession>A0A6A6S3U5</accession>
<dbReference type="AlphaFoldDB" id="A0A6A6S3U5"/>
<dbReference type="SUPFAM" id="SSF52047">
    <property type="entry name" value="RNI-like"/>
    <property type="match status" value="1"/>
</dbReference>
<organism evidence="2 3">
    <name type="scientific">Massarina eburnea CBS 473.64</name>
    <dbReference type="NCBI Taxonomy" id="1395130"/>
    <lineage>
        <taxon>Eukaryota</taxon>
        <taxon>Fungi</taxon>
        <taxon>Dikarya</taxon>
        <taxon>Ascomycota</taxon>
        <taxon>Pezizomycotina</taxon>
        <taxon>Dothideomycetes</taxon>
        <taxon>Pleosporomycetidae</taxon>
        <taxon>Pleosporales</taxon>
        <taxon>Massarineae</taxon>
        <taxon>Massarinaceae</taxon>
        <taxon>Massarina</taxon>
    </lineage>
</organism>
<name>A0A6A6S3U5_9PLEO</name>
<evidence type="ECO:0000259" key="1">
    <source>
        <dbReference type="PROSITE" id="PS50181"/>
    </source>
</evidence>